<accession>A0AAV9JB15</accession>
<proteinExistence type="predicted"/>
<evidence type="ECO:0000313" key="2">
    <source>
        <dbReference type="EMBL" id="KAK4542301.1"/>
    </source>
</evidence>
<keyword evidence="3" id="KW-1185">Reference proteome</keyword>
<name>A0AAV9JB15_9PEZI</name>
<feature type="compositionally biased region" description="Low complexity" evidence="1">
    <location>
        <begin position="1069"/>
        <end position="1088"/>
    </location>
</feature>
<evidence type="ECO:0000313" key="3">
    <source>
        <dbReference type="Proteomes" id="UP001324427"/>
    </source>
</evidence>
<dbReference type="EMBL" id="JAVFHQ010000043">
    <property type="protein sequence ID" value="KAK4542301.1"/>
    <property type="molecule type" value="Genomic_DNA"/>
</dbReference>
<dbReference type="AlphaFoldDB" id="A0AAV9JB15"/>
<dbReference type="Proteomes" id="UP001324427">
    <property type="component" value="Unassembled WGS sequence"/>
</dbReference>
<protein>
    <submittedName>
        <fullName evidence="2">Uncharacterized protein</fullName>
    </submittedName>
</protein>
<feature type="compositionally biased region" description="Low complexity" evidence="1">
    <location>
        <begin position="1098"/>
        <end position="1107"/>
    </location>
</feature>
<feature type="region of interest" description="Disordered" evidence="1">
    <location>
        <begin position="1026"/>
        <end position="1230"/>
    </location>
</feature>
<feature type="compositionally biased region" description="Acidic residues" evidence="1">
    <location>
        <begin position="1155"/>
        <end position="1168"/>
    </location>
</feature>
<comment type="caution">
    <text evidence="2">The sequence shown here is derived from an EMBL/GenBank/DDBJ whole genome shotgun (WGS) entry which is preliminary data.</text>
</comment>
<feature type="compositionally biased region" description="Acidic residues" evidence="1">
    <location>
        <begin position="1108"/>
        <end position="1117"/>
    </location>
</feature>
<organism evidence="2 3">
    <name type="scientific">Oleoguttula mirabilis</name>
    <dbReference type="NCBI Taxonomy" id="1507867"/>
    <lineage>
        <taxon>Eukaryota</taxon>
        <taxon>Fungi</taxon>
        <taxon>Dikarya</taxon>
        <taxon>Ascomycota</taxon>
        <taxon>Pezizomycotina</taxon>
        <taxon>Dothideomycetes</taxon>
        <taxon>Dothideomycetidae</taxon>
        <taxon>Mycosphaerellales</taxon>
        <taxon>Teratosphaeriaceae</taxon>
        <taxon>Oleoguttula</taxon>
    </lineage>
</organism>
<sequence length="1230" mass="137635">MSYAAEIATGPALDNLLALSASTRQSVVARFKSDNDRNQFALEVIKIIKRGNTSPHTLLTHDVTEPTIYAKRLFRRHVEALDQQHLQTSRMILKNFEWLYPGADTTADELAIFDNISTQAMIVSNDDLSKIMRMTPSTLSDPPAKLGAYFYVRSWSLSGDQLRMLLDYLARNELRFEETDNWKVLLDVYHHNHTNAPLIYTLRYVGTVNGPRRPIDRFIEDLHQRKSGIMVEVIKALEECLPEVAEAAEVHGLPDAYLPPGSHLFKDDVERVLIEFFHHPTLLNRQRGGFYSSYVPSTDDADGFRDMKTNFWYTFRQGASLPDDHLQAQIAGHFREIQQYANANPEETGTGQHEFTDELRMVNERQARPLLYQGQTVVVFVGKDQTYDEYLAPKPFVHGKSRAGNLTKDFFYRLVHWEAMAHKRAFYPEAFDPTSGPYCFVDLWPWLWHKNIVCAAEFLQWYLNFVRPIIAATYSRLVNNVTLANFRHGNGVRMNNFTSAVGKASIQYYDHNDETGEPDENSAFINIPHIHPGRDKYGSQHPALRRVLDLTIQYTFLFGDVTMQVLDEYDFANLLDDDKPSRKQLCEEILVRVESLFTDSPPHKRFYESFQSAREELLQYFRTSTTSHMEERPVLNADGRLKLISLGQAEGEQDSTARETQLQQLWADDLPDLHTIIPHREQHRNEWMKDMAKVPKGLYIDQKRGTDVVVELIGERGPEKFLSPRDCQGRSLKVFANGKFSVRWINGADDRVTTRLLCKPAIPTTSTGRFLFFTAAGMDVLGASQQNFRPILFGNKLADASLTVRSFATDLAVKELWTIACTEHGVSTEALEELGDGDDIVDWGSKKGVAALVTNASSEKPRQNRPPQRLDAIWLLNEFILQHDHLADGGIFRTATTDKFPDSTEDLLAFVQFLKQPEYIKHPYTSWWLKFLDVDVPQVTVLAKNLPMLRNSVCINQQEKSKSLRIATKNISTDSSKGVQVHERYYILGQPGSAVLDPFAEGSDQSCISDEARKKAKKALKTAGAAAAGEDAAAAEGDAAGEESALGREDEAAAVEPAPKAKKKVGRLSKAASAADVGAGDAAGAEPAPKAKKKAGRPSKAAIAAAADADDDDDGEESAPKTKKKGGKASESGIRTPFRNLGLLKGRKGKGKAVEDEDEDEDDNDDDVAVQQQISAAPTVKTKRKRGGDGEDDEDDEMVLSPVLATQGRGKKGNKKIKRRKAVVADDDEE</sequence>
<reference evidence="2 3" key="1">
    <citation type="submission" date="2021-11" db="EMBL/GenBank/DDBJ databases">
        <title>Black yeast isolated from Biological Soil Crust.</title>
        <authorList>
            <person name="Kurbessoian T."/>
        </authorList>
    </citation>
    <scope>NUCLEOTIDE SEQUENCE [LARGE SCALE GENOMIC DNA]</scope>
    <source>
        <strain evidence="2 3">CCFEE 5522</strain>
    </source>
</reference>
<evidence type="ECO:0000256" key="1">
    <source>
        <dbReference type="SAM" id="MobiDB-lite"/>
    </source>
</evidence>
<feature type="compositionally biased region" description="Basic residues" evidence="1">
    <location>
        <begin position="1209"/>
        <end position="1222"/>
    </location>
</feature>
<feature type="compositionally biased region" description="Low complexity" evidence="1">
    <location>
        <begin position="1026"/>
        <end position="1044"/>
    </location>
</feature>
<gene>
    <name evidence="2" type="ORF">LTR36_006954</name>
</gene>